<evidence type="ECO:0000313" key="10">
    <source>
        <dbReference type="Proteomes" id="UP000502136"/>
    </source>
</evidence>
<sequence>MKTLFRNPTFCRLFFASVASQLGNVVGNMALAFYFVDRFSSQPALATTAELMYSLPTLAVFWLVGVAADRFDRQRIAAWSDWIRAGLTVLLLLFVLSDLFFLTFLTLFLRSAISKFFGPAEMGLLQSSIEPDQYVQASGLNQMVLGLFMLFGMSLGATAYQFIGIEGAILLDGISFIVSGLLIGWGKFDEKARVPNGAHRLRELRFPLIWQDFREGLRYIAGNRLLVIVISGFLFFGVVNGVFAVLPLFAMKYGLSPETYVVHSSLITVFLGIGVLAGSLLGPTLIRRFSRTRTLIAGLFLAGALIGGLGLAERVEVYFALMLIAGIAIAPINIALGSWIPELVPPQSMGRVNALIEPVLMLGQSMALGIIALAFPAWISVTWLHYGLAAITVGVSTFYLSTLPAMVRSREAVRAEA</sequence>
<evidence type="ECO:0000256" key="4">
    <source>
        <dbReference type="ARBA" id="ARBA00022692"/>
    </source>
</evidence>
<dbReference type="EMBL" id="CP051428">
    <property type="protein sequence ID" value="QJC50715.1"/>
    <property type="molecule type" value="Genomic_DNA"/>
</dbReference>
<keyword evidence="6 7" id="KW-0472">Membrane</keyword>
<feature type="domain" description="Major facilitator superfamily (MFS) profile" evidence="8">
    <location>
        <begin position="224"/>
        <end position="417"/>
    </location>
</feature>
<comment type="subcellular location">
    <subcellularLocation>
        <location evidence="1">Cell membrane</location>
        <topology evidence="1">Multi-pass membrane protein</topology>
    </subcellularLocation>
</comment>
<keyword evidence="10" id="KW-1185">Reference proteome</keyword>
<feature type="transmembrane region" description="Helical" evidence="7">
    <location>
        <begin position="294"/>
        <end position="312"/>
    </location>
</feature>
<keyword evidence="3" id="KW-1003">Cell membrane</keyword>
<evidence type="ECO:0000256" key="6">
    <source>
        <dbReference type="ARBA" id="ARBA00023136"/>
    </source>
</evidence>
<organism evidence="9 10">
    <name type="scientific">Paenibacillus albicereus</name>
    <dbReference type="NCBI Taxonomy" id="2726185"/>
    <lineage>
        <taxon>Bacteria</taxon>
        <taxon>Bacillati</taxon>
        <taxon>Bacillota</taxon>
        <taxon>Bacilli</taxon>
        <taxon>Bacillales</taxon>
        <taxon>Paenibacillaceae</taxon>
        <taxon>Paenibacillus</taxon>
    </lineage>
</organism>
<feature type="transmembrane region" description="Helical" evidence="7">
    <location>
        <begin position="318"/>
        <end position="339"/>
    </location>
</feature>
<feature type="transmembrane region" description="Helical" evidence="7">
    <location>
        <begin position="225"/>
        <end position="249"/>
    </location>
</feature>
<evidence type="ECO:0000256" key="7">
    <source>
        <dbReference type="SAM" id="Phobius"/>
    </source>
</evidence>
<dbReference type="PROSITE" id="PS50850">
    <property type="entry name" value="MFS"/>
    <property type="match status" value="1"/>
</dbReference>
<dbReference type="Gene3D" id="1.20.1250.20">
    <property type="entry name" value="MFS general substrate transporter like domains"/>
    <property type="match status" value="1"/>
</dbReference>
<dbReference type="Pfam" id="PF07690">
    <property type="entry name" value="MFS_1"/>
    <property type="match status" value="1"/>
</dbReference>
<dbReference type="InterPro" id="IPR036259">
    <property type="entry name" value="MFS_trans_sf"/>
</dbReference>
<feature type="transmembrane region" description="Helical" evidence="7">
    <location>
        <begin position="385"/>
        <end position="407"/>
    </location>
</feature>
<dbReference type="GO" id="GO:0022857">
    <property type="term" value="F:transmembrane transporter activity"/>
    <property type="evidence" value="ECO:0007669"/>
    <property type="project" value="InterPro"/>
</dbReference>
<feature type="transmembrane region" description="Helical" evidence="7">
    <location>
        <begin position="12"/>
        <end position="36"/>
    </location>
</feature>
<dbReference type="GO" id="GO:0005886">
    <property type="term" value="C:plasma membrane"/>
    <property type="evidence" value="ECO:0007669"/>
    <property type="project" value="UniProtKB-SubCell"/>
</dbReference>
<evidence type="ECO:0000256" key="2">
    <source>
        <dbReference type="ARBA" id="ARBA00022448"/>
    </source>
</evidence>
<accession>A0A6H2GTJ9</accession>
<dbReference type="PANTHER" id="PTHR43266">
    <property type="entry name" value="MACROLIDE-EFFLUX PROTEIN"/>
    <property type="match status" value="1"/>
</dbReference>
<evidence type="ECO:0000256" key="1">
    <source>
        <dbReference type="ARBA" id="ARBA00004651"/>
    </source>
</evidence>
<protein>
    <submittedName>
        <fullName evidence="9">MFS transporter</fullName>
    </submittedName>
</protein>
<dbReference type="Proteomes" id="UP000502136">
    <property type="component" value="Chromosome"/>
</dbReference>
<name>A0A6H2GTJ9_9BACL</name>
<dbReference type="AlphaFoldDB" id="A0A6H2GTJ9"/>
<feature type="transmembrane region" description="Helical" evidence="7">
    <location>
        <begin position="261"/>
        <end position="282"/>
    </location>
</feature>
<evidence type="ECO:0000256" key="5">
    <source>
        <dbReference type="ARBA" id="ARBA00022989"/>
    </source>
</evidence>
<proteinExistence type="predicted"/>
<feature type="transmembrane region" description="Helical" evidence="7">
    <location>
        <begin position="48"/>
        <end position="68"/>
    </location>
</feature>
<dbReference type="InterPro" id="IPR011701">
    <property type="entry name" value="MFS"/>
</dbReference>
<dbReference type="CDD" id="cd06173">
    <property type="entry name" value="MFS_MefA_like"/>
    <property type="match status" value="1"/>
</dbReference>
<keyword evidence="5 7" id="KW-1133">Transmembrane helix</keyword>
<dbReference type="SUPFAM" id="SSF103473">
    <property type="entry name" value="MFS general substrate transporter"/>
    <property type="match status" value="1"/>
</dbReference>
<feature type="transmembrane region" description="Helical" evidence="7">
    <location>
        <begin position="359"/>
        <end position="379"/>
    </location>
</feature>
<dbReference type="KEGG" id="palr:HGI30_03405"/>
<keyword evidence="2" id="KW-0813">Transport</keyword>
<reference evidence="9 10" key="1">
    <citation type="submission" date="2020-04" db="EMBL/GenBank/DDBJ databases">
        <title>Novel Paenibacillus strain UniB2 isolated from commercial digestive syrup.</title>
        <authorList>
            <person name="Thorat V."/>
            <person name="Kirdat K."/>
            <person name="Tiwarekar B."/>
            <person name="Yadav A."/>
        </authorList>
    </citation>
    <scope>NUCLEOTIDE SEQUENCE [LARGE SCALE GENOMIC DNA]</scope>
    <source>
        <strain evidence="9 10">UniB2</strain>
    </source>
</reference>
<gene>
    <name evidence="9" type="ORF">HGI30_03405</name>
</gene>
<keyword evidence="4 7" id="KW-0812">Transmembrane</keyword>
<dbReference type="RefSeq" id="WP_168906370.1">
    <property type="nucleotide sequence ID" value="NZ_CP051428.1"/>
</dbReference>
<dbReference type="InterPro" id="IPR020846">
    <property type="entry name" value="MFS_dom"/>
</dbReference>
<dbReference type="PANTHER" id="PTHR43266:SF8">
    <property type="entry name" value="MACROLIDE-EFFLUX PROTEIN"/>
    <property type="match status" value="1"/>
</dbReference>
<feature type="transmembrane region" description="Helical" evidence="7">
    <location>
        <begin position="169"/>
        <end position="186"/>
    </location>
</feature>
<evidence type="ECO:0000313" key="9">
    <source>
        <dbReference type="EMBL" id="QJC50715.1"/>
    </source>
</evidence>
<evidence type="ECO:0000259" key="8">
    <source>
        <dbReference type="PROSITE" id="PS50850"/>
    </source>
</evidence>
<feature type="transmembrane region" description="Helical" evidence="7">
    <location>
        <begin position="88"/>
        <end position="109"/>
    </location>
</feature>
<evidence type="ECO:0000256" key="3">
    <source>
        <dbReference type="ARBA" id="ARBA00022475"/>
    </source>
</evidence>